<keyword evidence="9" id="KW-0969">Cilium</keyword>
<evidence type="ECO:0000256" key="1">
    <source>
        <dbReference type="ARBA" id="ARBA00022490"/>
    </source>
</evidence>
<evidence type="ECO:0000256" key="3">
    <source>
        <dbReference type="ARBA" id="ARBA00023015"/>
    </source>
</evidence>
<protein>
    <submittedName>
        <fullName evidence="9">Flagellar transcriptional regulator FlhD</fullName>
    </submittedName>
</protein>
<dbReference type="AlphaFoldDB" id="A0A5C9A3Y9"/>
<dbReference type="Pfam" id="PF05247">
    <property type="entry name" value="FlhD"/>
    <property type="match status" value="1"/>
</dbReference>
<comment type="caution">
    <text evidence="9">The sequence shown here is derived from an EMBL/GenBank/DDBJ whole genome shotgun (WGS) entry which is preliminary data.</text>
</comment>
<dbReference type="OrthoDB" id="5298036at2"/>
<evidence type="ECO:0000313" key="9">
    <source>
        <dbReference type="EMBL" id="TXS94799.1"/>
    </source>
</evidence>
<dbReference type="GO" id="GO:0003677">
    <property type="term" value="F:DNA binding"/>
    <property type="evidence" value="ECO:0007669"/>
    <property type="project" value="UniProtKB-KW"/>
</dbReference>
<keyword evidence="3" id="KW-0805">Transcription regulation</keyword>
<dbReference type="GO" id="GO:0044780">
    <property type="term" value="P:bacterial-type flagellum assembly"/>
    <property type="evidence" value="ECO:0007669"/>
    <property type="project" value="InterPro"/>
</dbReference>
<evidence type="ECO:0000256" key="4">
    <source>
        <dbReference type="ARBA" id="ARBA00023125"/>
    </source>
</evidence>
<evidence type="ECO:0000256" key="2">
    <source>
        <dbReference type="ARBA" id="ARBA00022795"/>
    </source>
</evidence>
<organism evidence="9 10">
    <name type="scientific">Parahaliea aestuarii</name>
    <dbReference type="NCBI Taxonomy" id="1852021"/>
    <lineage>
        <taxon>Bacteria</taxon>
        <taxon>Pseudomonadati</taxon>
        <taxon>Pseudomonadota</taxon>
        <taxon>Gammaproteobacteria</taxon>
        <taxon>Cellvibrionales</taxon>
        <taxon>Halieaceae</taxon>
        <taxon>Parahaliea</taxon>
    </lineage>
</organism>
<proteinExistence type="predicted"/>
<keyword evidence="9" id="KW-0282">Flagellum</keyword>
<keyword evidence="10" id="KW-1185">Reference proteome</keyword>
<evidence type="ECO:0000313" key="10">
    <source>
        <dbReference type="Proteomes" id="UP000321933"/>
    </source>
</evidence>
<keyword evidence="9" id="KW-0966">Cell projection</keyword>
<comment type="function">
    <text evidence="8">Functions in complex with FlhC as a master transcriptional regulator that regulates transcription of several flagellar and non-flagellar operons by binding to their promoter region. Activates expression of class 2 flagellar genes, including fliA, which is a flagellum-specific sigma factor that turns on the class 3 genes. Also regulates genes whose products function in a variety of physiological pathways.</text>
</comment>
<gene>
    <name evidence="9" type="ORF">FVW59_02500</name>
</gene>
<keyword evidence="5" id="KW-1015">Disulfide bond</keyword>
<dbReference type="InterPro" id="IPR036194">
    <property type="entry name" value="FlhD_sf"/>
</dbReference>
<keyword evidence="6" id="KW-0010">Activator</keyword>
<keyword evidence="2" id="KW-1005">Bacterial flagellum biogenesis</keyword>
<dbReference type="Proteomes" id="UP000321933">
    <property type="component" value="Unassembled WGS sequence"/>
</dbReference>
<dbReference type="InterPro" id="IPR023559">
    <property type="entry name" value="Flagellar_FlhD"/>
</dbReference>
<evidence type="ECO:0000256" key="6">
    <source>
        <dbReference type="ARBA" id="ARBA00023159"/>
    </source>
</evidence>
<keyword evidence="4" id="KW-0238">DNA-binding</keyword>
<accession>A0A5C9A3Y9</accession>
<dbReference type="GO" id="GO:0045893">
    <property type="term" value="P:positive regulation of DNA-templated transcription"/>
    <property type="evidence" value="ECO:0007669"/>
    <property type="project" value="InterPro"/>
</dbReference>
<reference evidence="9 10" key="1">
    <citation type="submission" date="2019-08" db="EMBL/GenBank/DDBJ databases">
        <title>Parahaliea maris sp. nov., isolated from the surface seawater.</title>
        <authorList>
            <person name="Liu Y."/>
        </authorList>
    </citation>
    <scope>NUCLEOTIDE SEQUENCE [LARGE SCALE GENOMIC DNA]</scope>
    <source>
        <strain evidence="9 10">S2-26</strain>
    </source>
</reference>
<keyword evidence="7" id="KW-0804">Transcription</keyword>
<dbReference type="Gene3D" id="1.10.4000.10">
    <property type="entry name" value="Flagellar transcriptional activator FlhD"/>
    <property type="match status" value="1"/>
</dbReference>
<dbReference type="SUPFAM" id="SSF63592">
    <property type="entry name" value="Flagellar transcriptional activator FlhD"/>
    <property type="match status" value="1"/>
</dbReference>
<evidence type="ECO:0000256" key="7">
    <source>
        <dbReference type="ARBA" id="ARBA00023163"/>
    </source>
</evidence>
<name>A0A5C9A3Y9_9GAMM</name>
<evidence type="ECO:0000256" key="8">
    <source>
        <dbReference type="ARBA" id="ARBA00025431"/>
    </source>
</evidence>
<dbReference type="EMBL" id="VRYZ01000001">
    <property type="protein sequence ID" value="TXS94799.1"/>
    <property type="molecule type" value="Genomic_DNA"/>
</dbReference>
<keyword evidence="1" id="KW-0963">Cytoplasm</keyword>
<evidence type="ECO:0000256" key="5">
    <source>
        <dbReference type="ARBA" id="ARBA00023157"/>
    </source>
</evidence>
<sequence>MTTHTEDLVEIQDLNLTYLLIAQRLLKSDFTTALMRLKIDDDLGRHLLSLSARQVGRLARNNQMLFRPCLDGAAQLAQLTHNVRDQGMDLLHGSLLMASAPLSGMPATAEGV</sequence>
<dbReference type="RefSeq" id="WP_148062641.1">
    <property type="nucleotide sequence ID" value="NZ_VRYZ01000001.1"/>
</dbReference>